<keyword evidence="4" id="KW-1185">Reference proteome</keyword>
<dbReference type="OrthoDB" id="3045089at2759"/>
<feature type="region of interest" description="Disordered" evidence="1">
    <location>
        <begin position="439"/>
        <end position="459"/>
    </location>
</feature>
<comment type="caution">
    <text evidence="3">The sequence shown here is derived from an EMBL/GenBank/DDBJ whole genome shotgun (WGS) entry which is preliminary data.</text>
</comment>
<feature type="compositionally biased region" description="Pro residues" evidence="1">
    <location>
        <begin position="270"/>
        <end position="279"/>
    </location>
</feature>
<feature type="compositionally biased region" description="Basic residues" evidence="1">
    <location>
        <begin position="587"/>
        <end position="600"/>
    </location>
</feature>
<dbReference type="Proteomes" id="UP000309340">
    <property type="component" value="Unassembled WGS sequence"/>
</dbReference>
<dbReference type="Pfam" id="PF22893">
    <property type="entry name" value="ULD_2"/>
    <property type="match status" value="1"/>
</dbReference>
<feature type="compositionally biased region" description="Basic residues" evidence="1">
    <location>
        <begin position="102"/>
        <end position="118"/>
    </location>
</feature>
<evidence type="ECO:0000259" key="2">
    <source>
        <dbReference type="Pfam" id="PF22893"/>
    </source>
</evidence>
<dbReference type="InterPro" id="IPR054464">
    <property type="entry name" value="ULD_fung"/>
</dbReference>
<gene>
    <name evidence="3" type="ORF">B0A55_01901</name>
</gene>
<feature type="compositionally biased region" description="Basic and acidic residues" evidence="1">
    <location>
        <begin position="684"/>
        <end position="695"/>
    </location>
</feature>
<dbReference type="PANTHER" id="PTHR23159:SF31">
    <property type="entry name" value="CENTROSOME-ASSOCIATED PROTEIN CEP250 ISOFORM X1"/>
    <property type="match status" value="1"/>
</dbReference>
<evidence type="ECO:0000313" key="3">
    <source>
        <dbReference type="EMBL" id="TKA80375.1"/>
    </source>
</evidence>
<feature type="compositionally biased region" description="Basic and acidic residues" evidence="1">
    <location>
        <begin position="90"/>
        <end position="99"/>
    </location>
</feature>
<evidence type="ECO:0000313" key="4">
    <source>
        <dbReference type="Proteomes" id="UP000309340"/>
    </source>
</evidence>
<feature type="region of interest" description="Disordered" evidence="1">
    <location>
        <begin position="645"/>
        <end position="728"/>
    </location>
</feature>
<dbReference type="EMBL" id="NAJQ01000071">
    <property type="protein sequence ID" value="TKA80375.1"/>
    <property type="molecule type" value="Genomic_DNA"/>
</dbReference>
<feature type="compositionally biased region" description="Polar residues" evidence="1">
    <location>
        <begin position="206"/>
        <end position="219"/>
    </location>
</feature>
<feature type="compositionally biased region" description="Low complexity" evidence="1">
    <location>
        <begin position="231"/>
        <end position="241"/>
    </location>
</feature>
<feature type="compositionally biased region" description="Low complexity" evidence="1">
    <location>
        <begin position="21"/>
        <end position="45"/>
    </location>
</feature>
<feature type="domain" description="Ubiquitin-like" evidence="2">
    <location>
        <begin position="464"/>
        <end position="546"/>
    </location>
</feature>
<name>A0A4U0XYX0_9PEZI</name>
<feature type="region of interest" description="Disordered" evidence="1">
    <location>
        <begin position="584"/>
        <end position="605"/>
    </location>
</feature>
<feature type="compositionally biased region" description="Pro residues" evidence="1">
    <location>
        <begin position="140"/>
        <end position="155"/>
    </location>
</feature>
<feature type="compositionally biased region" description="Basic and acidic residues" evidence="1">
    <location>
        <begin position="439"/>
        <end position="455"/>
    </location>
</feature>
<dbReference type="PANTHER" id="PTHR23159">
    <property type="entry name" value="CENTROSOMAL PROTEIN 2"/>
    <property type="match status" value="1"/>
</dbReference>
<proteinExistence type="predicted"/>
<feature type="compositionally biased region" description="Polar residues" evidence="1">
    <location>
        <begin position="1"/>
        <end position="12"/>
    </location>
</feature>
<evidence type="ECO:0000256" key="1">
    <source>
        <dbReference type="SAM" id="MobiDB-lite"/>
    </source>
</evidence>
<dbReference type="STRING" id="329884.A0A4U0XYX0"/>
<feature type="compositionally biased region" description="Acidic residues" evidence="1">
    <location>
        <begin position="48"/>
        <end position="57"/>
    </location>
</feature>
<sequence length="728" mass="79488">MPSATFTVSSGSERVIRVRRGASSGGSASVHSPTSSSSRSTESWSDLGAEDEDDLIEPSDSASRSRVPTSRRHTTEARPAPTRRHSSRRVIPEREEESPPPRLRRRTTHTSSRHRRTESRRTPSDESGSVASYDDYPYGHPGPAPQPPRAFPPPSGYRHVPAPGPGGYPPSMTSAAPYADPYAAQQQALVPMPHQDAFGYQPNPFSPQHQPNNPFSPISSVGGPSYFGMDPHAAPQLAQHPQHPPRPGVQRPQSYAAPSHYGTELAMSPYPYPGHPGPAHPAMSQYGYAPAMPPWAYPQQHPPTHTSSPAPVPDPEKEKFNAELEALKTAFEEKDKANNAAVETLKATLQSKDEAEKVKATDEMKNLKVLIKKYEEAQAAAEAAAKAKKAEEEAEKRKKQEIAEATKKAKEDVEKKAAEAALKTKEEHEKKVAELKAAQEEAEKKHKELEEEAAKNKPMPDTLKAPIKFKDAVCRKFSFPWHLCKTWKGMETLIKQAFLHVDVIGEHVHQGHYDLTGPDGEIILPQVWDTMIQPDWEISMHMWPMPEPKEEKKAEHILDVGVGTYENPLAGMFGNMGLHDPIVQPLKKPKKDKDKRKKSFKANASPEIVDVMPSMSSMPGGPMPLPPPSFTPGIYSNDLLAGFPAMGPPPPLPMEKERRPKAKSKGSKDISPFAAWIAGGAPRAKKDDEKLELGVRRRSTVTSGSGSGSGGGGSNGNGNGEQTACLVM</sequence>
<protein>
    <recommendedName>
        <fullName evidence="2">Ubiquitin-like domain-containing protein</fullName>
    </recommendedName>
</protein>
<organism evidence="3 4">
    <name type="scientific">Friedmanniomyces simplex</name>
    <dbReference type="NCBI Taxonomy" id="329884"/>
    <lineage>
        <taxon>Eukaryota</taxon>
        <taxon>Fungi</taxon>
        <taxon>Dikarya</taxon>
        <taxon>Ascomycota</taxon>
        <taxon>Pezizomycotina</taxon>
        <taxon>Dothideomycetes</taxon>
        <taxon>Dothideomycetidae</taxon>
        <taxon>Mycosphaerellales</taxon>
        <taxon>Teratosphaeriaceae</taxon>
        <taxon>Friedmanniomyces</taxon>
    </lineage>
</organism>
<reference evidence="3 4" key="1">
    <citation type="submission" date="2017-03" db="EMBL/GenBank/DDBJ databases">
        <title>Genomes of endolithic fungi from Antarctica.</title>
        <authorList>
            <person name="Coleine C."/>
            <person name="Masonjones S."/>
            <person name="Stajich J.E."/>
        </authorList>
    </citation>
    <scope>NUCLEOTIDE SEQUENCE [LARGE SCALE GENOMIC DNA]</scope>
    <source>
        <strain evidence="3 4">CCFEE 5184</strain>
    </source>
</reference>
<feature type="region of interest" description="Disordered" evidence="1">
    <location>
        <begin position="1"/>
        <end position="318"/>
    </location>
</feature>
<dbReference type="AlphaFoldDB" id="A0A4U0XYX0"/>
<feature type="compositionally biased region" description="Gly residues" evidence="1">
    <location>
        <begin position="705"/>
        <end position="719"/>
    </location>
</feature>
<accession>A0A4U0XYX0</accession>
<feature type="compositionally biased region" description="Low complexity" evidence="1">
    <location>
        <begin position="175"/>
        <end position="188"/>
    </location>
</feature>